<accession>A0ABW9ZP98</accession>
<dbReference type="PROSITE" id="PS51186">
    <property type="entry name" value="GNAT"/>
    <property type="match status" value="1"/>
</dbReference>
<dbReference type="RefSeq" id="WP_161676515.1">
    <property type="nucleotide sequence ID" value="NZ_JAABLP010000003.1"/>
</dbReference>
<dbReference type="InterPro" id="IPR013815">
    <property type="entry name" value="ATP_grasp_subdomain_1"/>
</dbReference>
<keyword evidence="2" id="KW-0436">Ligase</keyword>
<evidence type="ECO:0000259" key="5">
    <source>
        <dbReference type="PROSITE" id="PS51186"/>
    </source>
</evidence>
<dbReference type="InterPro" id="IPR051538">
    <property type="entry name" value="Acyl-CoA_Synth/Transferase"/>
</dbReference>
<name>A0ABW9ZP98_9HYPH</name>
<dbReference type="InterPro" id="IPR032875">
    <property type="entry name" value="Succ_CoA_lig_flav_dom"/>
</dbReference>
<dbReference type="Pfam" id="PF13549">
    <property type="entry name" value="ATP-grasp_5"/>
    <property type="match status" value="1"/>
</dbReference>
<dbReference type="InterPro" id="IPR016102">
    <property type="entry name" value="Succinyl-CoA_synth-like"/>
</dbReference>
<evidence type="ECO:0000313" key="6">
    <source>
        <dbReference type="EMBL" id="NBN64545.1"/>
    </source>
</evidence>
<dbReference type="InterPro" id="IPR000182">
    <property type="entry name" value="GNAT_dom"/>
</dbReference>
<dbReference type="Gene3D" id="3.30.470.20">
    <property type="entry name" value="ATP-grasp fold, B domain"/>
    <property type="match status" value="1"/>
</dbReference>
<gene>
    <name evidence="6" type="ORF">GWI71_12695</name>
</gene>
<dbReference type="Pfam" id="PF00583">
    <property type="entry name" value="Acetyltransf_1"/>
    <property type="match status" value="1"/>
</dbReference>
<keyword evidence="3" id="KW-0547">Nucleotide-binding</keyword>
<dbReference type="EMBL" id="JAABLP010000003">
    <property type="protein sequence ID" value="NBN64545.1"/>
    <property type="molecule type" value="Genomic_DNA"/>
</dbReference>
<dbReference type="SUPFAM" id="SSF51735">
    <property type="entry name" value="NAD(P)-binding Rossmann-fold domains"/>
    <property type="match status" value="1"/>
</dbReference>
<evidence type="ECO:0000256" key="2">
    <source>
        <dbReference type="ARBA" id="ARBA00022598"/>
    </source>
</evidence>
<reference evidence="6 7" key="1">
    <citation type="submission" date="2020-01" db="EMBL/GenBank/DDBJ databases">
        <authorList>
            <person name="Peng S.Y."/>
            <person name="Li J."/>
            <person name="Wang M."/>
            <person name="Wang L."/>
            <person name="Wang C.Q."/>
            <person name="Wang J.R."/>
        </authorList>
    </citation>
    <scope>NUCLEOTIDE SEQUENCE [LARGE SCALE GENOMIC DNA]</scope>
    <source>
        <strain evidence="6 7">XCT-34</strain>
    </source>
</reference>
<keyword evidence="4" id="KW-0067">ATP-binding</keyword>
<dbReference type="Gene3D" id="3.40.50.720">
    <property type="entry name" value="NAD(P)-binding Rossmann-like Domain"/>
    <property type="match status" value="1"/>
</dbReference>
<sequence>MTIRNLEAAFLPRSIVFAGPNRHDPRVLAHLLGRLAAAGHAGPTALVNLPLPDGLPQGGLATADSLAALSFAPDLVVYLGPPEAAEDLVTAAAIAGARCVLLAAPGYDAYPAAVLSACLKAAQPYRLRVIGPGSIGVAAPQAKLDLLLTRDAPLPGDLALIARSSAVVNGIVSWAKARRLGFSGICALGQRSDVDVGDLIDYFAADYRTRAILLHIESLSTPRKFLSAARAAARGKPVVLMRTGRSRDAFATGKTHAGKVTRRDPVFESALRRAGILRVGDLDEMFEAVETLSRVRAPQCRRMAVIANGRSLATLAADRLTEGGGELAGLAPETLALLEPLGRPGSMPGNPLTLPDGATPEAFSAAIAAILSDPAPDGVLVLAAPHPFVEAEAVAGAIATAARADQRRVGRRKTLIAALIGEDPLPRAALDEAKVPVFASPAEAVRAAQHLIRSAEAQDALMAAPPSLPAEFTPDPVRARQMLRRALESGRTMLDPAETAALMAAYDIPMIETHLVTDPAELPALAAAMLTRHAALVVKVWSADLPFKSDVDGIRLRLTTPEAVEAAARELTGRIAAKFPEARIQGLTLQGMVDTRQRLELFTGIADEPLFGPVMVFGQGGTSVEVAADVAHELPPLDLNLADHLIGRTRVARLFPAHRGQPEKDRAAVALTLVKLSQMSIDLPELRELDINPLAVGAEGVVALDARVVLGEPSRQAGRSGASRLAIAPYPKEWEQTLRLKDGWSVFVRPVRPEDEELFRAFFEHVSPDDLRLRFFAPVKDFNHKFLSRLTQLDYDRAMALAALDPQSGDLLGVVRLHADPDHRTGEYAVMVRSDLKGRGLGWALMKLIIRYAQVDGIETIKGEVLKENTSMLAMCGALGFAITTSPDDAAIAIVTLAVTQAAAQLEAD</sequence>
<evidence type="ECO:0000256" key="1">
    <source>
        <dbReference type="ARBA" id="ARBA00022532"/>
    </source>
</evidence>
<evidence type="ECO:0000256" key="3">
    <source>
        <dbReference type="ARBA" id="ARBA00022741"/>
    </source>
</evidence>
<proteinExistence type="predicted"/>
<comment type="caution">
    <text evidence="6">The sequence shown here is derived from an EMBL/GenBank/DDBJ whole genome shotgun (WGS) entry which is preliminary data.</text>
</comment>
<dbReference type="InterPro" id="IPR036291">
    <property type="entry name" value="NAD(P)-bd_dom_sf"/>
</dbReference>
<dbReference type="InterPro" id="IPR016181">
    <property type="entry name" value="Acyl_CoA_acyltransferase"/>
</dbReference>
<dbReference type="SUPFAM" id="SSF52210">
    <property type="entry name" value="Succinyl-CoA synthetase domains"/>
    <property type="match status" value="2"/>
</dbReference>
<dbReference type="Pfam" id="PF13607">
    <property type="entry name" value="Succ_CoA_lig"/>
    <property type="match status" value="1"/>
</dbReference>
<feature type="domain" description="N-acetyltransferase" evidence="5">
    <location>
        <begin position="746"/>
        <end position="898"/>
    </location>
</feature>
<dbReference type="SUPFAM" id="SSF56059">
    <property type="entry name" value="Glutathione synthetase ATP-binding domain-like"/>
    <property type="match status" value="1"/>
</dbReference>
<dbReference type="Gene3D" id="3.40.50.261">
    <property type="entry name" value="Succinyl-CoA synthetase domains"/>
    <property type="match status" value="2"/>
</dbReference>
<protein>
    <submittedName>
        <fullName evidence="6">GNAT family N-acetyltransferase</fullName>
    </submittedName>
</protein>
<organism evidence="6 7">
    <name type="scientific">Pannonibacter tanglangensis</name>
    <dbReference type="NCBI Taxonomy" id="2750084"/>
    <lineage>
        <taxon>Bacteria</taxon>
        <taxon>Pseudomonadati</taxon>
        <taxon>Pseudomonadota</taxon>
        <taxon>Alphaproteobacteria</taxon>
        <taxon>Hyphomicrobiales</taxon>
        <taxon>Stappiaceae</taxon>
        <taxon>Pannonibacter</taxon>
    </lineage>
</organism>
<keyword evidence="7" id="KW-1185">Reference proteome</keyword>
<dbReference type="PANTHER" id="PTHR43334">
    <property type="entry name" value="ACETATE--COA LIGASE [ADP-FORMING]"/>
    <property type="match status" value="1"/>
</dbReference>
<dbReference type="Proteomes" id="UP000541347">
    <property type="component" value="Unassembled WGS sequence"/>
</dbReference>
<evidence type="ECO:0000256" key="4">
    <source>
        <dbReference type="ARBA" id="ARBA00022840"/>
    </source>
</evidence>
<dbReference type="CDD" id="cd04301">
    <property type="entry name" value="NAT_SF"/>
    <property type="match status" value="1"/>
</dbReference>
<dbReference type="Gene3D" id="3.40.630.30">
    <property type="match status" value="1"/>
</dbReference>
<dbReference type="SUPFAM" id="SSF55729">
    <property type="entry name" value="Acyl-CoA N-acyltransferases (Nat)"/>
    <property type="match status" value="1"/>
</dbReference>
<dbReference type="PANTHER" id="PTHR43334:SF1">
    <property type="entry name" value="3-HYDROXYPROPIONATE--COA LIGASE [ADP-FORMING]"/>
    <property type="match status" value="1"/>
</dbReference>
<keyword evidence="1" id="KW-0816">Tricarboxylic acid cycle</keyword>
<dbReference type="Gene3D" id="3.30.1490.20">
    <property type="entry name" value="ATP-grasp fold, A domain"/>
    <property type="match status" value="1"/>
</dbReference>
<evidence type="ECO:0000313" key="7">
    <source>
        <dbReference type="Proteomes" id="UP000541347"/>
    </source>
</evidence>